<dbReference type="GO" id="GO:0005886">
    <property type="term" value="C:plasma membrane"/>
    <property type="evidence" value="ECO:0007669"/>
    <property type="project" value="UniProtKB-SubCell"/>
</dbReference>
<accession>A0AAE4WDP5</accession>
<evidence type="ECO:0000256" key="4">
    <source>
        <dbReference type="ARBA" id="ARBA00022833"/>
    </source>
</evidence>
<evidence type="ECO:0000256" key="5">
    <source>
        <dbReference type="ARBA" id="ARBA00023136"/>
    </source>
</evidence>
<keyword evidence="1 6" id="KW-0813">Transport</keyword>
<dbReference type="AlphaFoldDB" id="A0AAE4WDP5"/>
<organism evidence="7 8">
    <name type="scientific">Agrobacterium vitis</name>
    <name type="common">Rhizobium vitis</name>
    <dbReference type="NCBI Taxonomy" id="373"/>
    <lineage>
        <taxon>Bacteria</taxon>
        <taxon>Pseudomonadati</taxon>
        <taxon>Pseudomonadota</taxon>
        <taxon>Alphaproteobacteria</taxon>
        <taxon>Hyphomicrobiales</taxon>
        <taxon>Rhizobiaceae</taxon>
        <taxon>Rhizobium/Agrobacterium group</taxon>
        <taxon>Agrobacterium</taxon>
    </lineage>
</organism>
<keyword evidence="3 6" id="KW-0479">Metal-binding</keyword>
<feature type="binding site" evidence="6">
    <location>
        <position position="340"/>
    </location>
    <ligand>
        <name>Zn(2+)</name>
        <dbReference type="ChEBI" id="CHEBI:29105"/>
    </ligand>
</feature>
<evidence type="ECO:0000313" key="7">
    <source>
        <dbReference type="EMBL" id="MUZ57703.1"/>
    </source>
</evidence>
<reference evidence="7 8" key="1">
    <citation type="submission" date="2019-12" db="EMBL/GenBank/DDBJ databases">
        <title>Whole-genome sequencing of Allorhizobium vitis.</title>
        <authorList>
            <person name="Gan H.M."/>
            <person name="Szegedi E."/>
            <person name="Burr T."/>
            <person name="Savka M.A."/>
        </authorList>
    </citation>
    <scope>NUCLEOTIDE SEQUENCE [LARGE SCALE GENOMIC DNA]</scope>
    <source>
        <strain evidence="7 8">CG989</strain>
    </source>
</reference>
<sequence>MLHSHISTKADPMIFETAADRAARAIPPVWPLMSSVAVNPFLGQAGETLAQAGARLARVAGITITMPRHWYQQKIAAGEISDADLLAAWACAPADLRPTDLAALKAAATLNPPRPKALASVADLAAQASGVDWPGLITERLSAWMAGYFDEGQALWAAPRGKSAYGAWRAVATHDLTPEIAGLRGFARHVSEAPETAMAVIARASIRLGLSAEALETYFHQMLMSLGGWGQYARYKLWQAELAGGTDQTTTDLLAIRLIWEEALFLHYGAQIGEPWVHVRAAHAAPVVATPDLVINAILQDAADRAAQRKLARTLTQTRAKNASQIHETRPLVQAAFCIDVRSEVFRRALESIDPHIQTLGFAGFFGLATSHRRYASDVAESRFPVLLNPALKSHAGGPYRAEDAEPQRVKARAKRAWGRFKLAAVSSFAFVEATGPIYVGKLLGDALGLPHAPVPNDPAPQLDPALDVATRIKAAGAVLRAMSLTTGFARLVLLAGHGANTVNNPHASGLHCGACGGYSGEVNARLLAALLNDPDVRAGLIETGIAIPQDTLFLAALHDTTTDRVMLYADDHPSQTHEADIAQARTWLADAGRLARGERALRLPRAADEASISKRSRDWAETRPEWALAGCKAFIAAPRSRTAAKNLEGRAFLHDYDWALDNSFNTLELILTAPVIVASWISLQYYGSTVAPDAFGGGNKLLHNVTGGIGVVEGNGGLLRAGLPWQSVHDGQDYAHEPLRLSVCLEAPVEAITEVLDRHEGVRALFDNGWLHLFSLDEEGRMAWRYNGGLQWVSMGDTEDAEQRPKFKVAV</sequence>
<dbReference type="GO" id="GO:0008270">
    <property type="term" value="F:zinc ion binding"/>
    <property type="evidence" value="ECO:0007669"/>
    <property type="project" value="UniProtKB-UniRule"/>
</dbReference>
<evidence type="ECO:0000256" key="6">
    <source>
        <dbReference type="HAMAP-Rule" id="MF_01871"/>
    </source>
</evidence>
<proteinExistence type="inferred from homology"/>
<keyword evidence="5 6" id="KW-0472">Membrane</keyword>
<comment type="function">
    <text evidence="6">Part of an energy-coupled inorganic carbon pump.</text>
</comment>
<dbReference type="RefSeq" id="WP_156549129.1">
    <property type="nucleotide sequence ID" value="NZ_JABAEJ010000003.1"/>
</dbReference>
<feature type="binding site" evidence="6">
    <location>
        <position position="338"/>
    </location>
    <ligand>
        <name>Zn(2+)</name>
        <dbReference type="ChEBI" id="CHEBI:29105"/>
    </ligand>
</feature>
<evidence type="ECO:0000256" key="1">
    <source>
        <dbReference type="ARBA" id="ARBA00022448"/>
    </source>
</evidence>
<comment type="similarity">
    <text evidence="6">Belongs to the inorganic carbon transporter (TC 9.A.2) DabA family.</text>
</comment>
<protein>
    <recommendedName>
        <fullName evidence="6">Probable inorganic carbon transporter subunit DabA</fullName>
    </recommendedName>
</protein>
<dbReference type="EMBL" id="WPHM01000004">
    <property type="protein sequence ID" value="MUZ57703.1"/>
    <property type="molecule type" value="Genomic_DNA"/>
</dbReference>
<dbReference type="PANTHER" id="PTHR38344:SF1">
    <property type="entry name" value="INORGANIC CARBON TRANSPORTER SUBUNIT DABA-RELATED"/>
    <property type="match status" value="1"/>
</dbReference>
<dbReference type="PANTHER" id="PTHR38344">
    <property type="entry name" value="UPF0753 PROTEIN AQ_863"/>
    <property type="match status" value="1"/>
</dbReference>
<comment type="caution">
    <text evidence="7">The sequence shown here is derived from an EMBL/GenBank/DDBJ whole genome shotgun (WGS) entry which is preliminary data.</text>
</comment>
<name>A0AAE4WDP5_AGRVI</name>
<comment type="subcellular location">
    <subcellularLocation>
        <location evidence="6">Cell membrane</location>
        <topology evidence="6">Peripheral membrane protein</topology>
    </subcellularLocation>
</comment>
<feature type="binding site" evidence="6">
    <location>
        <position position="498"/>
    </location>
    <ligand>
        <name>Zn(2+)</name>
        <dbReference type="ChEBI" id="CHEBI:29105"/>
    </ligand>
</feature>
<comment type="subunit">
    <text evidence="6">Forms a complex with DabB.</text>
</comment>
<feature type="binding site" evidence="6">
    <location>
        <position position="513"/>
    </location>
    <ligand>
        <name>Zn(2+)</name>
        <dbReference type="ChEBI" id="CHEBI:29105"/>
    </ligand>
</feature>
<gene>
    <name evidence="6" type="primary">dabA</name>
    <name evidence="7" type="ORF">GOZ95_09585</name>
</gene>
<evidence type="ECO:0000313" key="8">
    <source>
        <dbReference type="Proteomes" id="UP000436692"/>
    </source>
</evidence>
<dbReference type="Proteomes" id="UP000436692">
    <property type="component" value="Unassembled WGS sequence"/>
</dbReference>
<evidence type="ECO:0000256" key="2">
    <source>
        <dbReference type="ARBA" id="ARBA00022475"/>
    </source>
</evidence>
<dbReference type="InterPro" id="IPR018752">
    <property type="entry name" value="DabA"/>
</dbReference>
<dbReference type="Pfam" id="PF10070">
    <property type="entry name" value="DabA"/>
    <property type="match status" value="1"/>
</dbReference>
<dbReference type="HAMAP" id="MF_01871">
    <property type="entry name" value="DabA"/>
    <property type="match status" value="1"/>
</dbReference>
<keyword evidence="4 6" id="KW-0862">Zinc</keyword>
<keyword evidence="2 6" id="KW-1003">Cell membrane</keyword>
<comment type="cofactor">
    <cofactor evidence="6">
        <name>Zn(2+)</name>
        <dbReference type="ChEBI" id="CHEBI:29105"/>
    </cofactor>
</comment>
<evidence type="ECO:0000256" key="3">
    <source>
        <dbReference type="ARBA" id="ARBA00022723"/>
    </source>
</evidence>